<dbReference type="Pfam" id="PF13467">
    <property type="entry name" value="RHH_4"/>
    <property type="match status" value="1"/>
</dbReference>
<dbReference type="Proteomes" id="UP001149400">
    <property type="component" value="Unassembled WGS sequence"/>
</dbReference>
<dbReference type="InterPro" id="IPR027373">
    <property type="entry name" value="RHH_dom"/>
</dbReference>
<dbReference type="RefSeq" id="WP_274164087.1">
    <property type="nucleotide sequence ID" value="NZ_JAJUBC010000008.1"/>
</dbReference>
<reference evidence="2" key="1">
    <citation type="submission" date="2021-12" db="EMBL/GenBank/DDBJ databases">
        <title>Enterovibrio ZSDZ35 sp. nov. and Enterovibrio ZSDZ42 sp. nov., isolated from coastal seawater in Qingdao.</title>
        <authorList>
            <person name="Zhang P."/>
        </authorList>
    </citation>
    <scope>NUCLEOTIDE SEQUENCE</scope>
    <source>
        <strain evidence="2">ZSDZ42</strain>
    </source>
</reference>
<evidence type="ECO:0000313" key="2">
    <source>
        <dbReference type="EMBL" id="MDD1793224.1"/>
    </source>
</evidence>
<protein>
    <submittedName>
        <fullName evidence="2">Ribbon-helix-helix domain-containing protein</fullName>
    </submittedName>
</protein>
<evidence type="ECO:0000259" key="1">
    <source>
        <dbReference type="Pfam" id="PF13467"/>
    </source>
</evidence>
<evidence type="ECO:0000313" key="3">
    <source>
        <dbReference type="Proteomes" id="UP001149400"/>
    </source>
</evidence>
<name>A0ABT5QZ14_9GAMM</name>
<organism evidence="2 3">
    <name type="scientific">Enterovibrio gelatinilyticus</name>
    <dbReference type="NCBI Taxonomy" id="2899819"/>
    <lineage>
        <taxon>Bacteria</taxon>
        <taxon>Pseudomonadati</taxon>
        <taxon>Pseudomonadota</taxon>
        <taxon>Gammaproteobacteria</taxon>
        <taxon>Vibrionales</taxon>
        <taxon>Vibrionaceae</taxon>
        <taxon>Enterovibrio</taxon>
    </lineage>
</organism>
<dbReference type="Gene3D" id="1.10.3990.20">
    <property type="entry name" value="protein bp1543"/>
    <property type="match status" value="1"/>
</dbReference>
<comment type="caution">
    <text evidence="2">The sequence shown here is derived from an EMBL/GenBank/DDBJ whole genome shotgun (WGS) entry which is preliminary data.</text>
</comment>
<keyword evidence="3" id="KW-1185">Reference proteome</keyword>
<proteinExistence type="predicted"/>
<accession>A0ABT5QZ14</accession>
<dbReference type="InterPro" id="IPR038268">
    <property type="entry name" value="RHH_sf"/>
</dbReference>
<gene>
    <name evidence="2" type="ORF">LRP50_08810</name>
</gene>
<sequence length="105" mass="11771">MCTIFAGQDPKNYECQTRSIRLGGHSTSVRLERMFWQVIDHIANSQGLNTGKFLSTIYDEALDINGDVSNFASLLRCSCLLYLDAPEQTMHIANTELKTKKLTNG</sequence>
<dbReference type="EMBL" id="JAJUBC010000008">
    <property type="protein sequence ID" value="MDD1793224.1"/>
    <property type="molecule type" value="Genomic_DNA"/>
</dbReference>
<feature type="domain" description="Ribbon-helix-helix" evidence="1">
    <location>
        <begin position="15"/>
        <end position="83"/>
    </location>
</feature>